<evidence type="ECO:0000256" key="8">
    <source>
        <dbReference type="SAM" id="Phobius"/>
    </source>
</evidence>
<comment type="subcellular location">
    <subcellularLocation>
        <location evidence="1">Cell membrane</location>
        <topology evidence="1">Multi-pass membrane protein</topology>
    </subcellularLocation>
</comment>
<keyword evidence="10" id="KW-1185">Reference proteome</keyword>
<evidence type="ECO:0000256" key="2">
    <source>
        <dbReference type="ARBA" id="ARBA00008488"/>
    </source>
</evidence>
<keyword evidence="4 8" id="KW-0812">Transmembrane</keyword>
<feature type="transmembrane region" description="Helical" evidence="8">
    <location>
        <begin position="12"/>
        <end position="32"/>
    </location>
</feature>
<comment type="caution">
    <text evidence="9">The sequence shown here is derived from an EMBL/GenBank/DDBJ whole genome shotgun (WGS) entry which is preliminary data.</text>
</comment>
<dbReference type="RefSeq" id="WP_114796442.1">
    <property type="nucleotide sequence ID" value="NZ_QQZY01000004.1"/>
</dbReference>
<evidence type="ECO:0000256" key="6">
    <source>
        <dbReference type="ARBA" id="ARBA00023136"/>
    </source>
</evidence>
<dbReference type="Pfam" id="PF03006">
    <property type="entry name" value="HlyIII"/>
    <property type="match status" value="1"/>
</dbReference>
<dbReference type="GO" id="GO:0005886">
    <property type="term" value="C:plasma membrane"/>
    <property type="evidence" value="ECO:0007669"/>
    <property type="project" value="UniProtKB-SubCell"/>
</dbReference>
<feature type="transmembrane region" description="Helical" evidence="8">
    <location>
        <begin position="158"/>
        <end position="179"/>
    </location>
</feature>
<dbReference type="InterPro" id="IPR005744">
    <property type="entry name" value="Hy-lIII"/>
</dbReference>
<evidence type="ECO:0000256" key="4">
    <source>
        <dbReference type="ARBA" id="ARBA00022692"/>
    </source>
</evidence>
<accession>A0A7M2YXZ8</accession>
<keyword evidence="5 8" id="KW-1133">Transmembrane helix</keyword>
<feature type="transmembrane region" description="Helical" evidence="8">
    <location>
        <begin position="78"/>
        <end position="96"/>
    </location>
</feature>
<keyword evidence="3" id="KW-1003">Cell membrane</keyword>
<dbReference type="InterPro" id="IPR004254">
    <property type="entry name" value="AdipoR/HlyIII-related"/>
</dbReference>
<feature type="transmembrane region" description="Helical" evidence="8">
    <location>
        <begin position="191"/>
        <end position="211"/>
    </location>
</feature>
<dbReference type="OrthoDB" id="9813689at2"/>
<gene>
    <name evidence="9" type="ORF">Gocc_2025</name>
</gene>
<dbReference type="PANTHER" id="PTHR20855">
    <property type="entry name" value="ADIPOR/PROGESTIN RECEPTOR-RELATED"/>
    <property type="match status" value="1"/>
</dbReference>
<dbReference type="AlphaFoldDB" id="A0A7M2YXZ8"/>
<sequence length="212" mass="23077">MDTLQKPRLRGVFHFWAFFVALVAGVALVALADSSLARLAAWIYVTALASMFGASALYHRYPFKSAARRVWARRLDHSTIFVFIAGTYTPFALLAFHGALRFGVLATVWAGAALGLVLNFVWLDAPKWVSVLVYSAVGWVGVITIPQMFSEVGVTGSVLVIVGGVLYTVGALIYAFHWPNPFPRTFGFHEIFHLLVVAAAAAQYVAVSTVVL</sequence>
<feature type="binding site" evidence="7">
    <location>
        <position position="193"/>
    </location>
    <ligand>
        <name>Zn(2+)</name>
        <dbReference type="ChEBI" id="CHEBI:29105"/>
    </ligand>
</feature>
<evidence type="ECO:0000313" key="10">
    <source>
        <dbReference type="Proteomes" id="UP000254134"/>
    </source>
</evidence>
<dbReference type="EMBL" id="QQZY01000004">
    <property type="protein sequence ID" value="RDI74449.1"/>
    <property type="molecule type" value="Genomic_DNA"/>
</dbReference>
<evidence type="ECO:0000256" key="5">
    <source>
        <dbReference type="ARBA" id="ARBA00022989"/>
    </source>
</evidence>
<name>A0A7M2YXZ8_9ACTN</name>
<evidence type="ECO:0000313" key="9">
    <source>
        <dbReference type="EMBL" id="RDI74449.1"/>
    </source>
</evidence>
<keyword evidence="7" id="KW-0862">Zinc</keyword>
<dbReference type="GO" id="GO:0140911">
    <property type="term" value="F:pore-forming activity"/>
    <property type="evidence" value="ECO:0007669"/>
    <property type="project" value="InterPro"/>
</dbReference>
<comment type="similarity">
    <text evidence="2">Belongs to the UPF0073 (Hly-III) family.</text>
</comment>
<feature type="transmembrane region" description="Helical" evidence="8">
    <location>
        <begin position="128"/>
        <end position="146"/>
    </location>
</feature>
<evidence type="ECO:0000256" key="1">
    <source>
        <dbReference type="ARBA" id="ARBA00004651"/>
    </source>
</evidence>
<feature type="transmembrane region" description="Helical" evidence="8">
    <location>
        <begin position="103"/>
        <end position="122"/>
    </location>
</feature>
<reference evidence="10" key="2">
    <citation type="journal article" date="2019" name="MicrobiologyOpen">
        <title>High-quality draft genome sequence of Gaiella occulta isolated from a 150 meter deep mineral water borehole and comparison with the genome sequences of other deep-branching lineages of the phylum Actinobacteria.</title>
        <authorList>
            <person name="Severino R."/>
            <person name="Froufe H.J.C."/>
            <person name="Barroso C."/>
            <person name="Albuquerque L."/>
            <person name="Lobo-da-Cunha A."/>
            <person name="da Costa M.S."/>
            <person name="Egas C."/>
        </authorList>
    </citation>
    <scope>NUCLEOTIDE SEQUENCE [LARGE SCALE GENOMIC DNA]</scope>
    <source>
        <strain evidence="10">F2-233</strain>
    </source>
</reference>
<feature type="binding site" evidence="7">
    <location>
        <position position="189"/>
    </location>
    <ligand>
        <name>Zn(2+)</name>
        <dbReference type="ChEBI" id="CHEBI:29105"/>
    </ligand>
</feature>
<feature type="binding site" evidence="7">
    <location>
        <position position="59"/>
    </location>
    <ligand>
        <name>Zn(2+)</name>
        <dbReference type="ChEBI" id="CHEBI:29105"/>
    </ligand>
</feature>
<evidence type="ECO:0000256" key="7">
    <source>
        <dbReference type="PIRSR" id="PIRSR604254-1"/>
    </source>
</evidence>
<keyword evidence="7" id="KW-0479">Metal-binding</keyword>
<dbReference type="NCBIfam" id="TIGR01065">
    <property type="entry name" value="hlyIII"/>
    <property type="match status" value="1"/>
</dbReference>
<keyword evidence="6 8" id="KW-0472">Membrane</keyword>
<protein>
    <submittedName>
        <fullName evidence="9">HlyIII: hemolysin III channel protein</fullName>
    </submittedName>
</protein>
<reference evidence="9 10" key="1">
    <citation type="submission" date="2018-07" db="EMBL/GenBank/DDBJ databases">
        <title>High-quality-draft genome sequence of Gaiella occulta.</title>
        <authorList>
            <person name="Severino R."/>
            <person name="Froufe H.J.C."/>
            <person name="Rainey F.A."/>
            <person name="Barroso C."/>
            <person name="Albuquerque L."/>
            <person name="Lobo-Da-Cunha A."/>
            <person name="Da Costa M.S."/>
            <person name="Egas C."/>
        </authorList>
    </citation>
    <scope>NUCLEOTIDE SEQUENCE [LARGE SCALE GENOMIC DNA]</scope>
    <source>
        <strain evidence="9 10">F2-233</strain>
    </source>
</reference>
<dbReference type="PANTHER" id="PTHR20855:SF3">
    <property type="entry name" value="LD03007P"/>
    <property type="match status" value="1"/>
</dbReference>
<dbReference type="GO" id="GO:0046872">
    <property type="term" value="F:metal ion binding"/>
    <property type="evidence" value="ECO:0007669"/>
    <property type="project" value="UniProtKB-KW"/>
</dbReference>
<organism evidence="9 10">
    <name type="scientific">Gaiella occulta</name>
    <dbReference type="NCBI Taxonomy" id="1002870"/>
    <lineage>
        <taxon>Bacteria</taxon>
        <taxon>Bacillati</taxon>
        <taxon>Actinomycetota</taxon>
        <taxon>Thermoleophilia</taxon>
        <taxon>Gaiellales</taxon>
        <taxon>Gaiellaceae</taxon>
        <taxon>Gaiella</taxon>
    </lineage>
</organism>
<evidence type="ECO:0000256" key="3">
    <source>
        <dbReference type="ARBA" id="ARBA00022475"/>
    </source>
</evidence>
<dbReference type="Proteomes" id="UP000254134">
    <property type="component" value="Unassembled WGS sequence"/>
</dbReference>
<proteinExistence type="inferred from homology"/>
<feature type="transmembrane region" description="Helical" evidence="8">
    <location>
        <begin position="39"/>
        <end position="58"/>
    </location>
</feature>